<keyword evidence="3" id="KW-0028">Amino-acid biosynthesis</keyword>
<accession>A0A8J7RIZ2</accession>
<dbReference type="InterPro" id="IPR013785">
    <property type="entry name" value="Aldolase_TIM"/>
</dbReference>
<keyword evidence="6" id="KW-0100">Branched-chain amino acid biosynthesis</keyword>
<name>A0A8J7RIZ2_9BACT</name>
<dbReference type="SMART" id="SM00917">
    <property type="entry name" value="LeuA_dimer"/>
    <property type="match status" value="1"/>
</dbReference>
<dbReference type="SUPFAM" id="SSF51569">
    <property type="entry name" value="Aldolase"/>
    <property type="match status" value="1"/>
</dbReference>
<dbReference type="SUPFAM" id="SSF110921">
    <property type="entry name" value="2-isopropylmalate synthase LeuA, allosteric (dimerisation) domain"/>
    <property type="match status" value="1"/>
</dbReference>
<dbReference type="InterPro" id="IPR002034">
    <property type="entry name" value="AIPM/Hcit_synth_CS"/>
</dbReference>
<dbReference type="NCBIfam" id="TIGR00977">
    <property type="entry name" value="citramal_synth"/>
    <property type="match status" value="1"/>
</dbReference>
<dbReference type="Gene3D" id="1.10.238.260">
    <property type="match status" value="1"/>
</dbReference>
<dbReference type="GO" id="GO:0043714">
    <property type="term" value="F:(R)-citramalate synthase activity"/>
    <property type="evidence" value="ECO:0007669"/>
    <property type="project" value="UniProtKB-UniRule"/>
</dbReference>
<evidence type="ECO:0000256" key="8">
    <source>
        <dbReference type="NCBIfam" id="TIGR00977"/>
    </source>
</evidence>
<evidence type="ECO:0000313" key="12">
    <source>
        <dbReference type="Proteomes" id="UP000673975"/>
    </source>
</evidence>
<dbReference type="PANTHER" id="PTHR43538">
    <property type="entry name" value="ALPHA-IPM SYNTHASE/HOMOCITRATE SYNTHASE"/>
    <property type="match status" value="1"/>
</dbReference>
<organism evidence="11 12">
    <name type="scientific">Natronogracilivirga saccharolytica</name>
    <dbReference type="NCBI Taxonomy" id="2812953"/>
    <lineage>
        <taxon>Bacteria</taxon>
        <taxon>Pseudomonadati</taxon>
        <taxon>Balneolota</taxon>
        <taxon>Balneolia</taxon>
        <taxon>Balneolales</taxon>
        <taxon>Cyclonatronaceae</taxon>
        <taxon>Natronogracilivirga</taxon>
    </lineage>
</organism>
<dbReference type="InterPro" id="IPR005675">
    <property type="entry name" value="Citramal_synthase"/>
</dbReference>
<gene>
    <name evidence="11" type="ORF">NATSA_08190</name>
</gene>
<dbReference type="Pfam" id="PF00682">
    <property type="entry name" value="HMGL-like"/>
    <property type="match status" value="1"/>
</dbReference>
<evidence type="ECO:0000256" key="2">
    <source>
        <dbReference type="ARBA" id="ARBA00006154"/>
    </source>
</evidence>
<comment type="pathway">
    <text evidence="1">Amino-acid biosynthesis; L-isoleucine biosynthesis; 2-oxobutanoate from pyruvate: step 1/3.</text>
</comment>
<dbReference type="PANTHER" id="PTHR43538:SF1">
    <property type="entry name" value="(R)-CITRAMALATE SYNTHASE"/>
    <property type="match status" value="1"/>
</dbReference>
<keyword evidence="12" id="KW-1185">Reference proteome</keyword>
<evidence type="ECO:0000259" key="10">
    <source>
        <dbReference type="PROSITE" id="PS50991"/>
    </source>
</evidence>
<dbReference type="Pfam" id="PF22617">
    <property type="entry name" value="HCS_D2"/>
    <property type="match status" value="1"/>
</dbReference>
<dbReference type="PROSITE" id="PS00815">
    <property type="entry name" value="AIPM_HOMOCIT_SYNTH_1"/>
    <property type="match status" value="1"/>
</dbReference>
<feature type="domain" description="Pyruvate carboxyltransferase" evidence="10">
    <location>
        <begin position="6"/>
        <end position="269"/>
    </location>
</feature>
<dbReference type="CDD" id="cd07941">
    <property type="entry name" value="DRE_TIM_LeuA3"/>
    <property type="match status" value="1"/>
</dbReference>
<evidence type="ECO:0000256" key="3">
    <source>
        <dbReference type="ARBA" id="ARBA00022605"/>
    </source>
</evidence>
<keyword evidence="5 9" id="KW-0808">Transferase</keyword>
<evidence type="ECO:0000256" key="9">
    <source>
        <dbReference type="RuleBase" id="RU003523"/>
    </source>
</evidence>
<dbReference type="EMBL" id="JAFIDN010000005">
    <property type="protein sequence ID" value="MBP3192640.1"/>
    <property type="molecule type" value="Genomic_DNA"/>
</dbReference>
<dbReference type="GO" id="GO:0009098">
    <property type="term" value="P:L-leucine biosynthetic process"/>
    <property type="evidence" value="ECO:0007669"/>
    <property type="project" value="InterPro"/>
</dbReference>
<comment type="caution">
    <text evidence="11">The sequence shown here is derived from an EMBL/GenBank/DDBJ whole genome shotgun (WGS) entry which is preliminary data.</text>
</comment>
<comment type="similarity">
    <text evidence="2 9">Belongs to the alpha-IPM synthase/homocitrate synthase family.</text>
</comment>
<protein>
    <recommendedName>
        <fullName evidence="8">Citramalate synthase</fullName>
        <ecNumber evidence="8">2.3.3.21</ecNumber>
    </recommendedName>
</protein>
<dbReference type="RefSeq" id="WP_210511541.1">
    <property type="nucleotide sequence ID" value="NZ_JAFIDN010000005.1"/>
</dbReference>
<dbReference type="InterPro" id="IPR036230">
    <property type="entry name" value="LeuA_allosteric_dom_sf"/>
</dbReference>
<keyword evidence="4" id="KW-0412">Isoleucine biosynthesis</keyword>
<dbReference type="InterPro" id="IPR054691">
    <property type="entry name" value="LeuA/HCS_post-cat"/>
</dbReference>
<evidence type="ECO:0000313" key="11">
    <source>
        <dbReference type="EMBL" id="MBP3192640.1"/>
    </source>
</evidence>
<dbReference type="InterPro" id="IPR013709">
    <property type="entry name" value="2-isopropylmalate_synth_dimer"/>
</dbReference>
<dbReference type="Proteomes" id="UP000673975">
    <property type="component" value="Unassembled WGS sequence"/>
</dbReference>
<sequence>METRTIDLFDTTLRDGTQGEGISLSSEDKMRIARRLDQAGIDYIEGGWPGSNPKDLDFFTKARDHRFDHARLVAFGSTMRYGNTPEKDPNLMALVEAGTPAVSIFGKTWLFHVHQALGITDRDNLDLIRQSVAFMTAHDKEVVYDAEHFFDGYKDNPDYALQTLQQAAQAGASALVLCDTNGGTLPQEVSEIVRTVIGRFPDTVIGIHAHNDGELAVANTLAAVESGCRHVQGTINGYGERCGNVNLCSVIPNLQLKMGYDCIDPDKMAKVTSLSHYVSEVANVMPFDHQAFVGKSAFAHKGGIHVSAVMKNPSTYEHIEPETVGNKRRVLVSDLSGKSNIHYKSDELGIDLLSYGDKVPEIVGALKDLENQGFQYEAAEGSLDLLIRKITGEWQDLFELKGFRVIIEKNERAEVRSEATIRLLVNGEEEHTAADGNGPVHALDAALRKAICKFYPEVDQMQLSDYKVRVLNEKDGTGAKVRVLIDSQNNGTSWGTVGVSENIIEASWQALMESMAYYLQQQKITTENHS</sequence>
<reference evidence="11" key="1">
    <citation type="submission" date="2021-02" db="EMBL/GenBank/DDBJ databases">
        <title>Natronogracilivirga saccharolytica gen. nov. sp. nov. a new anaerobic, haloalkiliphilic carbohydrate-fermenting bacterium from soda lake and proposing of Cyclonatronumiaceae fam. nov. in the phylum Balneolaeota.</title>
        <authorList>
            <person name="Zhilina T.N."/>
            <person name="Sorokin D.Y."/>
            <person name="Zavarzina D.G."/>
            <person name="Toshchakov S.V."/>
            <person name="Kublanov I.V."/>
        </authorList>
    </citation>
    <scope>NUCLEOTIDE SEQUENCE</scope>
    <source>
        <strain evidence="11">Z-1702</strain>
    </source>
</reference>
<evidence type="ECO:0000256" key="5">
    <source>
        <dbReference type="ARBA" id="ARBA00022679"/>
    </source>
</evidence>
<evidence type="ECO:0000256" key="4">
    <source>
        <dbReference type="ARBA" id="ARBA00022624"/>
    </source>
</evidence>
<proteinExistence type="inferred from homology"/>
<evidence type="ECO:0000256" key="6">
    <source>
        <dbReference type="ARBA" id="ARBA00023304"/>
    </source>
</evidence>
<dbReference type="GO" id="GO:0009097">
    <property type="term" value="P:isoleucine biosynthetic process"/>
    <property type="evidence" value="ECO:0007669"/>
    <property type="project" value="UniProtKB-UniRule"/>
</dbReference>
<dbReference type="EC" id="2.3.3.21" evidence="8"/>
<dbReference type="GO" id="GO:0003852">
    <property type="term" value="F:2-isopropylmalate synthase activity"/>
    <property type="evidence" value="ECO:0007669"/>
    <property type="project" value="InterPro"/>
</dbReference>
<evidence type="ECO:0000256" key="1">
    <source>
        <dbReference type="ARBA" id="ARBA00004743"/>
    </source>
</evidence>
<dbReference type="Gene3D" id="3.30.160.270">
    <property type="match status" value="1"/>
</dbReference>
<dbReference type="UniPathway" id="UPA00047">
    <property type="reaction ID" value="UER00066"/>
</dbReference>
<evidence type="ECO:0000256" key="7">
    <source>
        <dbReference type="ARBA" id="ARBA00048263"/>
    </source>
</evidence>
<dbReference type="PROSITE" id="PS50991">
    <property type="entry name" value="PYR_CT"/>
    <property type="match status" value="1"/>
</dbReference>
<dbReference type="Gene3D" id="3.20.20.70">
    <property type="entry name" value="Aldolase class I"/>
    <property type="match status" value="1"/>
</dbReference>
<dbReference type="InterPro" id="IPR000891">
    <property type="entry name" value="PYR_CT"/>
</dbReference>
<dbReference type="AlphaFoldDB" id="A0A8J7RIZ2"/>
<dbReference type="Pfam" id="PF08502">
    <property type="entry name" value="LeuA_dimer"/>
    <property type="match status" value="1"/>
</dbReference>
<comment type="catalytic activity">
    <reaction evidence="7">
        <text>pyruvate + acetyl-CoA + H2O = (3R)-citramalate + CoA + H(+)</text>
        <dbReference type="Rhea" id="RHEA:19045"/>
        <dbReference type="ChEBI" id="CHEBI:15361"/>
        <dbReference type="ChEBI" id="CHEBI:15377"/>
        <dbReference type="ChEBI" id="CHEBI:15378"/>
        <dbReference type="ChEBI" id="CHEBI:30934"/>
        <dbReference type="ChEBI" id="CHEBI:57287"/>
        <dbReference type="ChEBI" id="CHEBI:57288"/>
        <dbReference type="EC" id="2.3.3.21"/>
    </reaction>
</comment>